<evidence type="ECO:0000313" key="2">
    <source>
        <dbReference type="EMBL" id="GFE84981.1"/>
    </source>
</evidence>
<dbReference type="EMBL" id="BLJN01000013">
    <property type="protein sequence ID" value="GFE84981.1"/>
    <property type="molecule type" value="Genomic_DNA"/>
</dbReference>
<name>A0A829YPP3_9GAMM</name>
<keyword evidence="3" id="KW-1185">Reference proteome</keyword>
<organism evidence="2 3">
    <name type="scientific">Steroidobacter agaridevorans</name>
    <dbReference type="NCBI Taxonomy" id="2695856"/>
    <lineage>
        <taxon>Bacteria</taxon>
        <taxon>Pseudomonadati</taxon>
        <taxon>Pseudomonadota</taxon>
        <taxon>Gammaproteobacteria</taxon>
        <taxon>Steroidobacterales</taxon>
        <taxon>Steroidobacteraceae</taxon>
        <taxon>Steroidobacter</taxon>
    </lineage>
</organism>
<proteinExistence type="predicted"/>
<reference evidence="3" key="1">
    <citation type="submission" date="2020-01" db="EMBL/GenBank/DDBJ databases">
        <title>'Steroidobacter agaridevorans' sp. nov., agar-degrading bacteria isolated from rhizosphere soils.</title>
        <authorList>
            <person name="Ikenaga M."/>
            <person name="Kataoka M."/>
            <person name="Murouchi A."/>
            <person name="Katsuragi S."/>
            <person name="Sakai M."/>
        </authorList>
    </citation>
    <scope>NUCLEOTIDE SEQUENCE [LARGE SCALE GENOMIC DNA]</scope>
    <source>
        <strain evidence="3">YU21-B</strain>
    </source>
</reference>
<feature type="region of interest" description="Disordered" evidence="1">
    <location>
        <begin position="139"/>
        <end position="168"/>
    </location>
</feature>
<accession>A0A829YPP3</accession>
<feature type="compositionally biased region" description="Basic and acidic residues" evidence="1">
    <location>
        <begin position="139"/>
        <end position="154"/>
    </location>
</feature>
<dbReference type="AlphaFoldDB" id="A0A829YPP3"/>
<sequence length="168" mass="18730">MEAREALAALRAQRSVAADEALLRIRLVDATLLDKGTGSADEVLEHAIDRALKILSVARSLRRAEQERNKTAMLFPIGQIAAALEEGYRREFERADTAPSKYKLTVSRSGNFRDIVALCYEAIGLPETDPDRAIRTYLEGKKARKEQRPADLPKPKRSATGRQVKKKS</sequence>
<gene>
    <name evidence="2" type="ORF">GCM10011487_69810</name>
</gene>
<dbReference type="Proteomes" id="UP000445000">
    <property type="component" value="Unassembled WGS sequence"/>
</dbReference>
<comment type="caution">
    <text evidence="2">The sequence shown here is derived from an EMBL/GenBank/DDBJ whole genome shotgun (WGS) entry which is preliminary data.</text>
</comment>
<protein>
    <submittedName>
        <fullName evidence="2">Uncharacterized protein</fullName>
    </submittedName>
</protein>
<feature type="compositionally biased region" description="Basic residues" evidence="1">
    <location>
        <begin position="155"/>
        <end position="168"/>
    </location>
</feature>
<evidence type="ECO:0000256" key="1">
    <source>
        <dbReference type="SAM" id="MobiDB-lite"/>
    </source>
</evidence>
<evidence type="ECO:0000313" key="3">
    <source>
        <dbReference type="Proteomes" id="UP000445000"/>
    </source>
</evidence>